<dbReference type="SUPFAM" id="SSF103481">
    <property type="entry name" value="Multidrug resistance efflux transporter EmrE"/>
    <property type="match status" value="1"/>
</dbReference>
<feature type="transmembrane region" description="Helical" evidence="2">
    <location>
        <begin position="38"/>
        <end position="57"/>
    </location>
</feature>
<keyword evidence="2" id="KW-1133">Transmembrane helix</keyword>
<evidence type="ECO:0000313" key="4">
    <source>
        <dbReference type="Proteomes" id="UP000318102"/>
    </source>
</evidence>
<keyword evidence="4" id="KW-1185">Reference proteome</keyword>
<proteinExistence type="predicted"/>
<dbReference type="Proteomes" id="UP000318102">
    <property type="component" value="Unassembled WGS sequence"/>
</dbReference>
<dbReference type="InterPro" id="IPR037185">
    <property type="entry name" value="EmrE-like"/>
</dbReference>
<evidence type="ECO:0000256" key="1">
    <source>
        <dbReference type="ARBA" id="ARBA00004127"/>
    </source>
</evidence>
<comment type="subcellular location">
    <subcellularLocation>
        <location evidence="1">Endomembrane system</location>
        <topology evidence="1">Multi-pass membrane protein</topology>
    </subcellularLocation>
</comment>
<keyword evidence="2" id="KW-0812">Transmembrane</keyword>
<feature type="transmembrane region" description="Helical" evidence="2">
    <location>
        <begin position="96"/>
        <end position="114"/>
    </location>
</feature>
<evidence type="ECO:0000313" key="3">
    <source>
        <dbReference type="EMBL" id="TVX94725.1"/>
    </source>
</evidence>
<name>A0A559J4B1_9BACL</name>
<evidence type="ECO:0000256" key="2">
    <source>
        <dbReference type="SAM" id="Phobius"/>
    </source>
</evidence>
<reference evidence="3 4" key="1">
    <citation type="submission" date="2019-07" db="EMBL/GenBank/DDBJ databases">
        <authorList>
            <person name="Kim J."/>
        </authorList>
    </citation>
    <scope>NUCLEOTIDE SEQUENCE [LARGE SCALE GENOMIC DNA]</scope>
    <source>
        <strain evidence="3 4">N4</strain>
    </source>
</reference>
<keyword evidence="2" id="KW-0472">Membrane</keyword>
<dbReference type="OrthoDB" id="2618406at2"/>
<feature type="transmembrane region" description="Helical" evidence="2">
    <location>
        <begin position="69"/>
        <end position="90"/>
    </location>
</feature>
<dbReference type="EMBL" id="VNJK01000001">
    <property type="protein sequence ID" value="TVX94725.1"/>
    <property type="molecule type" value="Genomic_DNA"/>
</dbReference>
<organism evidence="3 4">
    <name type="scientific">Paenibacillus agilis</name>
    <dbReference type="NCBI Taxonomy" id="3020863"/>
    <lineage>
        <taxon>Bacteria</taxon>
        <taxon>Bacillati</taxon>
        <taxon>Bacillota</taxon>
        <taxon>Bacilli</taxon>
        <taxon>Bacillales</taxon>
        <taxon>Paenibacillaceae</taxon>
        <taxon>Paenibacillus</taxon>
    </lineage>
</organism>
<dbReference type="AlphaFoldDB" id="A0A559J4B1"/>
<gene>
    <name evidence="3" type="ORF">FPZ44_12945</name>
</gene>
<evidence type="ECO:0008006" key="5">
    <source>
        <dbReference type="Google" id="ProtNLM"/>
    </source>
</evidence>
<sequence length="115" mass="12906">MLYIYSLSSLLAGLFIVNAIFAYQTKHIDPALWPTVKYQLIVLPLFWLASLAIGYGIKFGYKAIGQLTFVLTASKGIEIVVCVALGYWFMHEVPTWKTWAGLAIVIVGFFITKLK</sequence>
<accession>A0A559J4B1</accession>
<comment type="caution">
    <text evidence="3">The sequence shown here is derived from an EMBL/GenBank/DDBJ whole genome shotgun (WGS) entry which is preliminary data.</text>
</comment>
<protein>
    <recommendedName>
        <fullName evidence="5">EamA family transporter</fullName>
    </recommendedName>
</protein>